<accession>A0AAN9QJL5</accession>
<name>A0AAN9QJL5_CANGL</name>
<organism evidence="1 2">
    <name type="scientific">Canavalia gladiata</name>
    <name type="common">Sword bean</name>
    <name type="synonym">Dolichos gladiatus</name>
    <dbReference type="NCBI Taxonomy" id="3824"/>
    <lineage>
        <taxon>Eukaryota</taxon>
        <taxon>Viridiplantae</taxon>
        <taxon>Streptophyta</taxon>
        <taxon>Embryophyta</taxon>
        <taxon>Tracheophyta</taxon>
        <taxon>Spermatophyta</taxon>
        <taxon>Magnoliopsida</taxon>
        <taxon>eudicotyledons</taxon>
        <taxon>Gunneridae</taxon>
        <taxon>Pentapetalae</taxon>
        <taxon>rosids</taxon>
        <taxon>fabids</taxon>
        <taxon>Fabales</taxon>
        <taxon>Fabaceae</taxon>
        <taxon>Papilionoideae</taxon>
        <taxon>50 kb inversion clade</taxon>
        <taxon>NPAAA clade</taxon>
        <taxon>indigoferoid/millettioid clade</taxon>
        <taxon>Phaseoleae</taxon>
        <taxon>Canavalia</taxon>
    </lineage>
</organism>
<keyword evidence="2" id="KW-1185">Reference proteome</keyword>
<evidence type="ECO:0000313" key="1">
    <source>
        <dbReference type="EMBL" id="KAK7337146.1"/>
    </source>
</evidence>
<dbReference type="Proteomes" id="UP001367508">
    <property type="component" value="Unassembled WGS sequence"/>
</dbReference>
<sequence>MPFLNRSCQLFKHLDCHVFNINFNFSFVMNTQCLELESGTLVIFLRDWRWSLYYKTSNVGFCGHSILAPPAFINGAQTLPILNTLPAMLHNSCYL</sequence>
<protein>
    <submittedName>
        <fullName evidence="1">Uncharacterized protein</fullName>
    </submittedName>
</protein>
<dbReference type="EMBL" id="JAYMYQ010000004">
    <property type="protein sequence ID" value="KAK7337146.1"/>
    <property type="molecule type" value="Genomic_DNA"/>
</dbReference>
<proteinExistence type="predicted"/>
<comment type="caution">
    <text evidence="1">The sequence shown here is derived from an EMBL/GenBank/DDBJ whole genome shotgun (WGS) entry which is preliminary data.</text>
</comment>
<reference evidence="1 2" key="1">
    <citation type="submission" date="2024-01" db="EMBL/GenBank/DDBJ databases">
        <title>The genomes of 5 underutilized Papilionoideae crops provide insights into root nodulation and disease resistanc.</title>
        <authorList>
            <person name="Jiang F."/>
        </authorList>
    </citation>
    <scope>NUCLEOTIDE SEQUENCE [LARGE SCALE GENOMIC DNA]</scope>
    <source>
        <strain evidence="1">LVBAO_FW01</strain>
        <tissue evidence="1">Leaves</tissue>
    </source>
</reference>
<evidence type="ECO:0000313" key="2">
    <source>
        <dbReference type="Proteomes" id="UP001367508"/>
    </source>
</evidence>
<dbReference type="AlphaFoldDB" id="A0AAN9QJL5"/>
<gene>
    <name evidence="1" type="ORF">VNO77_17706</name>
</gene>